<organism evidence="1">
    <name type="scientific">freshwater metagenome</name>
    <dbReference type="NCBI Taxonomy" id="449393"/>
    <lineage>
        <taxon>unclassified sequences</taxon>
        <taxon>metagenomes</taxon>
        <taxon>ecological metagenomes</taxon>
    </lineage>
</organism>
<sequence>MKSLLKASAAAIVVIVALSGCTSTPSNTYAKSSAAGTYFTVPYGWHKISQGQLDKQESQSTSDGAADRASAVVWQEAYSPSIGENPKSVFSLDPPNSPIAFVRVRALLPDEVNSVSYNFLRDIFVPLTTWLNSSTDSSEAPLPMSNFTFLDEREYVAKNAHGVRSVFSFTGADGVSQTFDQTAVVSDDRAYMYVFLVRSKTDYYLKHRKSLSDISQSFTVRGVQ</sequence>
<gene>
    <name evidence="1" type="ORF">UFOPK1380_00537</name>
    <name evidence="2" type="ORF">UFOPK1863_00378</name>
</gene>
<dbReference type="EMBL" id="CAEZSC010000023">
    <property type="protein sequence ID" value="CAB4533138.1"/>
    <property type="molecule type" value="Genomic_DNA"/>
</dbReference>
<dbReference type="PROSITE" id="PS51257">
    <property type="entry name" value="PROKAR_LIPOPROTEIN"/>
    <property type="match status" value="1"/>
</dbReference>
<reference evidence="1" key="1">
    <citation type="submission" date="2020-05" db="EMBL/GenBank/DDBJ databases">
        <authorList>
            <person name="Chiriac C."/>
            <person name="Salcher M."/>
            <person name="Ghai R."/>
            <person name="Kavagutti S V."/>
        </authorList>
    </citation>
    <scope>NUCLEOTIDE SEQUENCE</scope>
</reference>
<dbReference type="EMBL" id="CAEZUY010000021">
    <property type="protein sequence ID" value="CAB4610673.1"/>
    <property type="molecule type" value="Genomic_DNA"/>
</dbReference>
<accession>A0A6J6B3L4</accession>
<name>A0A6J6B3L4_9ZZZZ</name>
<proteinExistence type="predicted"/>
<evidence type="ECO:0000313" key="1">
    <source>
        <dbReference type="EMBL" id="CAB4533138.1"/>
    </source>
</evidence>
<dbReference type="AlphaFoldDB" id="A0A6J6B3L4"/>
<evidence type="ECO:0000313" key="2">
    <source>
        <dbReference type="EMBL" id="CAB4610673.1"/>
    </source>
</evidence>
<protein>
    <submittedName>
        <fullName evidence="1">Unannotated protein</fullName>
    </submittedName>
</protein>